<proteinExistence type="predicted"/>
<protein>
    <submittedName>
        <fullName evidence="1">Uncharacterized protein</fullName>
    </submittedName>
</protein>
<dbReference type="Proteomes" id="UP001066276">
    <property type="component" value="Chromosome 3_1"/>
</dbReference>
<dbReference type="EMBL" id="JANPWB010000005">
    <property type="protein sequence ID" value="KAJ1188098.1"/>
    <property type="molecule type" value="Genomic_DNA"/>
</dbReference>
<evidence type="ECO:0000313" key="2">
    <source>
        <dbReference type="Proteomes" id="UP001066276"/>
    </source>
</evidence>
<evidence type="ECO:0000313" key="1">
    <source>
        <dbReference type="EMBL" id="KAJ1188098.1"/>
    </source>
</evidence>
<comment type="caution">
    <text evidence="1">The sequence shown here is derived from an EMBL/GenBank/DDBJ whole genome shotgun (WGS) entry which is preliminary data.</text>
</comment>
<dbReference type="AlphaFoldDB" id="A0AAV7UGX8"/>
<accession>A0AAV7UGX8</accession>
<organism evidence="1 2">
    <name type="scientific">Pleurodeles waltl</name>
    <name type="common">Iberian ribbed newt</name>
    <dbReference type="NCBI Taxonomy" id="8319"/>
    <lineage>
        <taxon>Eukaryota</taxon>
        <taxon>Metazoa</taxon>
        <taxon>Chordata</taxon>
        <taxon>Craniata</taxon>
        <taxon>Vertebrata</taxon>
        <taxon>Euteleostomi</taxon>
        <taxon>Amphibia</taxon>
        <taxon>Batrachia</taxon>
        <taxon>Caudata</taxon>
        <taxon>Salamandroidea</taxon>
        <taxon>Salamandridae</taxon>
        <taxon>Pleurodelinae</taxon>
        <taxon>Pleurodeles</taxon>
    </lineage>
</organism>
<name>A0AAV7UGX8_PLEWA</name>
<keyword evidence="2" id="KW-1185">Reference proteome</keyword>
<gene>
    <name evidence="1" type="ORF">NDU88_004863</name>
</gene>
<sequence length="204" mass="21973">MFHPPAKSQAFRLLRRATRPGQFRHCDRVGPQVSPERTYSLQAVLVLRPSTQVSSLPGRPSCSQRVPFQSEPSAACRCSSAVLRLLCSCPAASSVPENLVVRPTKRVRPLRTPQGRPVRSPAVSDNPAAHTGGSLLLFLWALTALIGAQSVSLIPLIRRQTPLPGHGSPLHGRPHGGPRGTDHCVRTLLLAIFLSWTSASPPSV</sequence>
<reference evidence="1" key="1">
    <citation type="journal article" date="2022" name="bioRxiv">
        <title>Sequencing and chromosome-scale assembly of the giantPleurodeles waltlgenome.</title>
        <authorList>
            <person name="Brown T."/>
            <person name="Elewa A."/>
            <person name="Iarovenko S."/>
            <person name="Subramanian E."/>
            <person name="Araus A.J."/>
            <person name="Petzold A."/>
            <person name="Susuki M."/>
            <person name="Suzuki K.-i.T."/>
            <person name="Hayashi T."/>
            <person name="Toyoda A."/>
            <person name="Oliveira C."/>
            <person name="Osipova E."/>
            <person name="Leigh N.D."/>
            <person name="Simon A."/>
            <person name="Yun M.H."/>
        </authorList>
    </citation>
    <scope>NUCLEOTIDE SEQUENCE</scope>
    <source>
        <strain evidence="1">20211129_DDA</strain>
        <tissue evidence="1">Liver</tissue>
    </source>
</reference>